<reference evidence="3" key="1">
    <citation type="submission" date="2017-11" db="EMBL/GenBank/DDBJ databases">
        <authorList>
            <person name="Watanabe M."/>
            <person name="Kojima H."/>
        </authorList>
    </citation>
    <scope>NUCLEOTIDE SEQUENCE [LARGE SCALE GENOMIC DNA]</scope>
    <source>
        <strain evidence="3">Tokyo 01</strain>
    </source>
</reference>
<comment type="caution">
    <text evidence="2">The sequence shown here is derived from an EMBL/GenBank/DDBJ whole genome shotgun (WGS) entry which is preliminary data.</text>
</comment>
<sequence length="617" mass="68857">MRGFVTEEESPLRQLELIDPALATSVIAVLAEKQGRFSLKDLSLLADETLWAFSLDIMFGEIVAAGYARLIGEVPTERLLRYRDETRKAGSYGLNLGRMMADYLVPVLHHGSDAFGEQFLALVRTLRGRGEYIMKKPLSLLSVFLNAGAQEAAWEFLRLLGDAYAGDIPYKRGLRLAHLLPKAIQGFSPSRRCWQMVQIRRILRADTALADPFMAAMDKGLGLLSEAALGDFISLGLEKFGRNPEMGTRFLALASESGLNAWSDRMVTVPLTQVREPLRRYLRARTGRTIAIRPLSAIPKTFFPDGAERPLVCSDGQAIYLPDEIGLAERREENSALYKCLTRLESAHYEFGTFEFDSERAARQYGVPLPGEGPENRSDLERFFQSFPRPALAADLFAVFEQGRIRLRMAETYPGMVRQTFPVLIREMGVMSEFSFPERLYCRIGLGAAPDDDPPFVRELADRFEMAVAADARVETCAGLVFGCYSEAERHFCTPGETPYRPLQIPFGRRVRPDLFLAGFQHFDKMAGQVRVRLAEKGLKAYKSDIRKQLIDNSGTLSPADLKEIVFSRDNGTPGESRGRRSTSPGLICRNSRGSPGRIRGRRTQPARRSSGTGSGT</sequence>
<dbReference type="RefSeq" id="WP_124330966.1">
    <property type="nucleotide sequence ID" value="NZ_BEXT01000001.1"/>
</dbReference>
<organism evidence="2 3">
    <name type="scientific">Desulfonema ishimotonii</name>
    <dbReference type="NCBI Taxonomy" id="45657"/>
    <lineage>
        <taxon>Bacteria</taxon>
        <taxon>Pseudomonadati</taxon>
        <taxon>Thermodesulfobacteriota</taxon>
        <taxon>Desulfobacteria</taxon>
        <taxon>Desulfobacterales</taxon>
        <taxon>Desulfococcaceae</taxon>
        <taxon>Desulfonema</taxon>
    </lineage>
</organism>
<evidence type="ECO:0000256" key="1">
    <source>
        <dbReference type="SAM" id="MobiDB-lite"/>
    </source>
</evidence>
<feature type="region of interest" description="Disordered" evidence="1">
    <location>
        <begin position="566"/>
        <end position="617"/>
    </location>
</feature>
<proteinExistence type="predicted"/>
<name>A0A401G3Z2_9BACT</name>
<dbReference type="Proteomes" id="UP000288096">
    <property type="component" value="Unassembled WGS sequence"/>
</dbReference>
<dbReference type="EMBL" id="BEXT01000001">
    <property type="protein sequence ID" value="GBC63950.1"/>
    <property type="molecule type" value="Genomic_DNA"/>
</dbReference>
<evidence type="ECO:0000313" key="3">
    <source>
        <dbReference type="Proteomes" id="UP000288096"/>
    </source>
</evidence>
<accession>A0A401G3Z2</accession>
<protein>
    <submittedName>
        <fullName evidence="2">VWA domain-containing protein</fullName>
    </submittedName>
</protein>
<keyword evidence="3" id="KW-1185">Reference proteome</keyword>
<gene>
    <name evidence="2" type="ORF">DENIS_4950</name>
</gene>
<dbReference type="AlphaFoldDB" id="A0A401G3Z2"/>
<reference evidence="3" key="2">
    <citation type="submission" date="2019-01" db="EMBL/GenBank/DDBJ databases">
        <title>Genome sequence of Desulfonema ishimotonii strain Tokyo 01.</title>
        <authorList>
            <person name="Fukui M."/>
        </authorList>
    </citation>
    <scope>NUCLEOTIDE SEQUENCE [LARGE SCALE GENOMIC DNA]</scope>
    <source>
        <strain evidence="3">Tokyo 01</strain>
    </source>
</reference>
<dbReference type="OrthoDB" id="9758211at2"/>
<feature type="compositionally biased region" description="Polar residues" evidence="1">
    <location>
        <begin position="607"/>
        <end position="617"/>
    </location>
</feature>
<evidence type="ECO:0000313" key="2">
    <source>
        <dbReference type="EMBL" id="GBC63950.1"/>
    </source>
</evidence>